<dbReference type="AlphaFoldDB" id="A0AAV8PM16"/>
<feature type="region of interest" description="Disordered" evidence="1">
    <location>
        <begin position="1000"/>
        <end position="1042"/>
    </location>
</feature>
<dbReference type="PANTHER" id="PTHR31390">
    <property type="entry name" value="EXPRESSED PROTEIN"/>
    <property type="match status" value="1"/>
</dbReference>
<dbReference type="EMBL" id="JAQQAF010000004">
    <property type="protein sequence ID" value="KAJ8493899.1"/>
    <property type="molecule type" value="Genomic_DNA"/>
</dbReference>
<keyword evidence="3" id="KW-1185">Reference proteome</keyword>
<evidence type="ECO:0000313" key="3">
    <source>
        <dbReference type="Proteomes" id="UP001222027"/>
    </source>
</evidence>
<name>A0AAV8PM16_ENSVE</name>
<feature type="compositionally biased region" description="Pro residues" evidence="1">
    <location>
        <begin position="1032"/>
        <end position="1042"/>
    </location>
</feature>
<dbReference type="Pfam" id="PF12043">
    <property type="entry name" value="DUF3527"/>
    <property type="match status" value="2"/>
</dbReference>
<feature type="region of interest" description="Disordered" evidence="1">
    <location>
        <begin position="135"/>
        <end position="158"/>
    </location>
</feature>
<proteinExistence type="predicted"/>
<dbReference type="Proteomes" id="UP001222027">
    <property type="component" value="Unassembled WGS sequence"/>
</dbReference>
<evidence type="ECO:0000313" key="2">
    <source>
        <dbReference type="EMBL" id="KAJ8493899.1"/>
    </source>
</evidence>
<sequence length="1042" mass="114678">MQDEAARSHDGPHVFSCPPPPPAASPCLDSLHGRGFPGSPPSFFSLSPSFGLAPAVGSLFLCCQGYLDVSGTLLRDPGEGARQIYFGNSSSSSSCCWKLAASKKNERTIERDSIMPSEILSVKAKDERMIEMGFNQSEKMRSLQRRSSKSSKEKGLPSSEIKNADVLEKVGTLKTERLPRQTAKVRHEVNKNLGVSPLGNHQKPWPSRKVTGIEGPIKNMSNVPVYLQRKENGDNIHEKALNFGVLNWGLLERWAYHQKSVADVGGGHSASSSTMSSTFSTFDFLNQSCRTMSSSQGKKSPSAFHRKKPPVMDSSIKMFEKESSGHREGFCGSRISSTKFPVQHDKHSDADFCLIVDHKLGTDNNENLDLQAISSEVCLAPHSATSPSGYKIDDSTATKVVEDQNSSLMKAEMSQDYPHSLPIANDMLWLSQDRKVRWDYLQQSVDSGCLNSDSPLASDGWLDERNDNNYSGSLAEDVEIIRQYPHVPHSCPLPRTILNDESDISCTLLSESSVPTDKSICTNGDNKLFPRDPCKQLEVTTIQESRKSGAKAMAVTGKRSSDHPASVGLRRMSRSSSLKDSSPEEQLETISHLYNSQGDQATRNNRGRQSPLRRILDPLFKPKNNLHLTGIAAALPGHHSCELSRTVKAFHGLHKPSKTSVDSTCQPRRSMTASNKLSINGKGTHQDEKHMASVKQAFLQLAWKNGYPLFIISSCDSEVLAATTTMRSVNNNDGLECIYKLYSIKDSKKKSMFWSIPVIKDKKHLLTSNVVGQLRVSLCKLRSYQNDSFHVVREFNLFDAEPAPTSQKPVDSPSKSELAAVVIKLPLDRPKSSTIDNLHSSEFRSLLSASSENNPSAPNEEKCLQTDQHDVAVDHSGISVILPSGVHGLSTDGEPSPLIERWRSGGACDCGGWDEGCKLTILSDKFRESTSGSFQDCQTTDDTYRFELFIQGGSQEERPAFSMVSFRDGRYAVDYVSSISLLQAFAICIAIHHGRKPTNYSAEPKSFREHDVSGQSGRALRTQGDHASYVPNHPPLSPVGRA</sequence>
<feature type="region of interest" description="Disordered" evidence="1">
    <location>
        <begin position="193"/>
        <end position="213"/>
    </location>
</feature>
<feature type="region of interest" description="Disordered" evidence="1">
    <location>
        <begin position="542"/>
        <end position="586"/>
    </location>
</feature>
<reference evidence="2 3" key="1">
    <citation type="submission" date="2022-12" db="EMBL/GenBank/DDBJ databases">
        <title>Chromosome-scale assembly of the Ensete ventricosum genome.</title>
        <authorList>
            <person name="Dussert Y."/>
            <person name="Stocks J."/>
            <person name="Wendawek A."/>
            <person name="Woldeyes F."/>
            <person name="Nichols R.A."/>
            <person name="Borrell J.S."/>
        </authorList>
    </citation>
    <scope>NUCLEOTIDE SEQUENCE [LARGE SCALE GENOMIC DNA]</scope>
    <source>
        <strain evidence="3">cv. Maze</strain>
        <tissue evidence="2">Seeds</tissue>
    </source>
</reference>
<gene>
    <name evidence="2" type="ORF">OPV22_015620</name>
</gene>
<dbReference type="InterPro" id="IPR021916">
    <property type="entry name" value="DUF3527"/>
</dbReference>
<dbReference type="PANTHER" id="PTHR31390:SF12">
    <property type="entry name" value="PUTATIVE (DUF3527)-RELATED"/>
    <property type="match status" value="1"/>
</dbReference>
<comment type="caution">
    <text evidence="2">The sequence shown here is derived from an EMBL/GenBank/DDBJ whole genome shotgun (WGS) entry which is preliminary data.</text>
</comment>
<accession>A0AAV8PM16</accession>
<organism evidence="2 3">
    <name type="scientific">Ensete ventricosum</name>
    <name type="common">Abyssinian banana</name>
    <name type="synonym">Musa ensete</name>
    <dbReference type="NCBI Taxonomy" id="4639"/>
    <lineage>
        <taxon>Eukaryota</taxon>
        <taxon>Viridiplantae</taxon>
        <taxon>Streptophyta</taxon>
        <taxon>Embryophyta</taxon>
        <taxon>Tracheophyta</taxon>
        <taxon>Spermatophyta</taxon>
        <taxon>Magnoliopsida</taxon>
        <taxon>Liliopsida</taxon>
        <taxon>Zingiberales</taxon>
        <taxon>Musaceae</taxon>
        <taxon>Ensete</taxon>
    </lineage>
</organism>
<evidence type="ECO:0000256" key="1">
    <source>
        <dbReference type="SAM" id="MobiDB-lite"/>
    </source>
</evidence>
<feature type="compositionally biased region" description="Low complexity" evidence="1">
    <location>
        <begin position="566"/>
        <end position="580"/>
    </location>
</feature>
<protein>
    <submittedName>
        <fullName evidence="2">Uncharacterized protein</fullName>
    </submittedName>
</protein>